<accession>A0AAW2SV90</accession>
<reference evidence="1" key="1">
    <citation type="submission" date="2020-06" db="EMBL/GenBank/DDBJ databases">
        <authorList>
            <person name="Li T."/>
            <person name="Hu X."/>
            <person name="Zhang T."/>
            <person name="Song X."/>
            <person name="Zhang H."/>
            <person name="Dai N."/>
            <person name="Sheng W."/>
            <person name="Hou X."/>
            <person name="Wei L."/>
        </authorList>
    </citation>
    <scope>NUCLEOTIDE SEQUENCE</scope>
    <source>
        <strain evidence="1">KEN8</strain>
        <tissue evidence="1">Leaf</tissue>
    </source>
</reference>
<organism evidence="1">
    <name type="scientific">Sesamum calycinum</name>
    <dbReference type="NCBI Taxonomy" id="2727403"/>
    <lineage>
        <taxon>Eukaryota</taxon>
        <taxon>Viridiplantae</taxon>
        <taxon>Streptophyta</taxon>
        <taxon>Embryophyta</taxon>
        <taxon>Tracheophyta</taxon>
        <taxon>Spermatophyta</taxon>
        <taxon>Magnoliopsida</taxon>
        <taxon>eudicotyledons</taxon>
        <taxon>Gunneridae</taxon>
        <taxon>Pentapetalae</taxon>
        <taxon>asterids</taxon>
        <taxon>lamiids</taxon>
        <taxon>Lamiales</taxon>
        <taxon>Pedaliaceae</taxon>
        <taxon>Sesamum</taxon>
    </lineage>
</organism>
<name>A0AAW2SV90_9LAMI</name>
<comment type="caution">
    <text evidence="1">The sequence shown here is derived from an EMBL/GenBank/DDBJ whole genome shotgun (WGS) entry which is preliminary data.</text>
</comment>
<gene>
    <name evidence="1" type="ORF">Scaly_0083900</name>
</gene>
<dbReference type="PANTHER" id="PTHR11439">
    <property type="entry name" value="GAG-POL-RELATED RETROTRANSPOSON"/>
    <property type="match status" value="1"/>
</dbReference>
<dbReference type="PANTHER" id="PTHR11439:SF496">
    <property type="entry name" value="RNA-DIRECTED DNA POLYMERASE"/>
    <property type="match status" value="1"/>
</dbReference>
<dbReference type="EMBL" id="JACGWM010000001">
    <property type="protein sequence ID" value="KAL0396355.1"/>
    <property type="molecule type" value="Genomic_DNA"/>
</dbReference>
<dbReference type="CDD" id="cd09272">
    <property type="entry name" value="RNase_HI_RT_Ty1"/>
    <property type="match status" value="1"/>
</dbReference>
<protein>
    <submittedName>
        <fullName evidence="1">Retrovirus-related Pol polyprotein from transposon TNT 1-94</fullName>
    </submittedName>
</protein>
<reference evidence="1" key="2">
    <citation type="journal article" date="2024" name="Plant">
        <title>Genomic evolution and insights into agronomic trait innovations of Sesamum species.</title>
        <authorList>
            <person name="Miao H."/>
            <person name="Wang L."/>
            <person name="Qu L."/>
            <person name="Liu H."/>
            <person name="Sun Y."/>
            <person name="Le M."/>
            <person name="Wang Q."/>
            <person name="Wei S."/>
            <person name="Zheng Y."/>
            <person name="Lin W."/>
            <person name="Duan Y."/>
            <person name="Cao H."/>
            <person name="Xiong S."/>
            <person name="Wang X."/>
            <person name="Wei L."/>
            <person name="Li C."/>
            <person name="Ma Q."/>
            <person name="Ju M."/>
            <person name="Zhao R."/>
            <person name="Li G."/>
            <person name="Mu C."/>
            <person name="Tian Q."/>
            <person name="Mei H."/>
            <person name="Zhang T."/>
            <person name="Gao T."/>
            <person name="Zhang H."/>
        </authorList>
    </citation>
    <scope>NUCLEOTIDE SEQUENCE</scope>
    <source>
        <strain evidence="1">KEN8</strain>
    </source>
</reference>
<sequence length="194" mass="21939">MESTLQAKLENNNEEEIYMDQLEGFTFVGEEQMAYCLQSIQDAVQCTWPDVAFALSITTEHQVFATEEHWSAVKTIIKVNGGMVAWKSSKQATMVDSTTESEYTAALETAKEAVWLKNYIQELGVVPSITEPVVIVCDNNRTIAQAKELRSHHQSKHILRCYHLLREMVSRGDIRMDQVSSAENIADQQPKLVT</sequence>
<evidence type="ECO:0000313" key="1">
    <source>
        <dbReference type="EMBL" id="KAL0396355.1"/>
    </source>
</evidence>
<proteinExistence type="predicted"/>
<dbReference type="AlphaFoldDB" id="A0AAW2SV90"/>